<proteinExistence type="predicted"/>
<dbReference type="InterPro" id="IPR055080">
    <property type="entry name" value="Gal80p-like_C"/>
</dbReference>
<dbReference type="Pfam" id="PF01408">
    <property type="entry name" value="GFO_IDH_MocA"/>
    <property type="match status" value="1"/>
</dbReference>
<dbReference type="Pfam" id="PF22685">
    <property type="entry name" value="Gal80p_C-like"/>
    <property type="match status" value="1"/>
</dbReference>
<feature type="domain" description="Gal80p-like C-terminal" evidence="2">
    <location>
        <begin position="142"/>
        <end position="290"/>
    </location>
</feature>
<evidence type="ECO:0000313" key="4">
    <source>
        <dbReference type="Proteomes" id="UP000764110"/>
    </source>
</evidence>
<reference evidence="3 4" key="1">
    <citation type="submission" date="2020-07" db="EMBL/GenBank/DDBJ databases">
        <title>Metarhizium humberi genome.</title>
        <authorList>
            <person name="Lysoe E."/>
        </authorList>
    </citation>
    <scope>NUCLEOTIDE SEQUENCE [LARGE SCALE GENOMIC DNA]</scope>
    <source>
        <strain evidence="3 4">ESALQ1638</strain>
    </source>
</reference>
<dbReference type="PANTHER" id="PTHR43708">
    <property type="entry name" value="CONSERVED EXPRESSED OXIDOREDUCTASE (EUROFUNG)"/>
    <property type="match status" value="1"/>
</dbReference>
<organism evidence="3 4">
    <name type="scientific">Metarhizium humberi</name>
    <dbReference type="NCBI Taxonomy" id="2596975"/>
    <lineage>
        <taxon>Eukaryota</taxon>
        <taxon>Fungi</taxon>
        <taxon>Dikarya</taxon>
        <taxon>Ascomycota</taxon>
        <taxon>Pezizomycotina</taxon>
        <taxon>Sordariomycetes</taxon>
        <taxon>Hypocreomycetidae</taxon>
        <taxon>Hypocreales</taxon>
        <taxon>Clavicipitaceae</taxon>
        <taxon>Metarhizium</taxon>
    </lineage>
</organism>
<dbReference type="EMBL" id="JACEFI010000021">
    <property type="protein sequence ID" value="KAH0593342.1"/>
    <property type="molecule type" value="Genomic_DNA"/>
</dbReference>
<protein>
    <recommendedName>
        <fullName evidence="5">NAD(P)-binding domain protein</fullName>
    </recommendedName>
</protein>
<evidence type="ECO:0000259" key="2">
    <source>
        <dbReference type="Pfam" id="PF22685"/>
    </source>
</evidence>
<dbReference type="SUPFAM" id="SSF55347">
    <property type="entry name" value="Glyceraldehyde-3-phosphate dehydrogenase-like, C-terminal domain"/>
    <property type="match status" value="1"/>
</dbReference>
<keyword evidence="4" id="KW-1185">Reference proteome</keyword>
<evidence type="ECO:0000259" key="1">
    <source>
        <dbReference type="Pfam" id="PF01408"/>
    </source>
</evidence>
<dbReference type="InterPro" id="IPR051317">
    <property type="entry name" value="Gfo/Idh/MocA_oxidoreduct"/>
</dbReference>
<dbReference type="InterPro" id="IPR036291">
    <property type="entry name" value="NAD(P)-bd_dom_sf"/>
</dbReference>
<evidence type="ECO:0000313" key="3">
    <source>
        <dbReference type="EMBL" id="KAH0593342.1"/>
    </source>
</evidence>
<dbReference type="PANTHER" id="PTHR43708:SF1">
    <property type="entry name" value="GALACTOSE_LACTOSE METABOLISM REGULATORY PROTEIN GAL80"/>
    <property type="match status" value="1"/>
</dbReference>
<gene>
    <name evidence="3" type="ORF">MHUMG1_08798</name>
</gene>
<feature type="domain" description="Gfo/Idh/MocA-like oxidoreductase N-terminal" evidence="1">
    <location>
        <begin position="22"/>
        <end position="135"/>
    </location>
</feature>
<dbReference type="GO" id="GO:0000166">
    <property type="term" value="F:nucleotide binding"/>
    <property type="evidence" value="ECO:0007669"/>
    <property type="project" value="InterPro"/>
</dbReference>
<evidence type="ECO:0008006" key="5">
    <source>
        <dbReference type="Google" id="ProtNLM"/>
    </source>
</evidence>
<comment type="caution">
    <text evidence="3">The sequence shown here is derived from an EMBL/GenBank/DDBJ whole genome shotgun (WGS) entry which is preliminary data.</text>
</comment>
<sequence>MAPIRVGLIGLSTPHGNANFGIWAASTHLPALQKSPDYKVVALANSTIESAERSIAFHNLPSSTKAYGSAEDLANDTDIDLVVVCVRVQRHLELVKPALLNRKNVFVEWPLAANLDEVEYLTKLGKESGVQAVVGLQSRAAPITLKLKNIVASGQIGRILSSNVLASSSQLGMDTWPQDGLYYLDMNSGGNEFYIIFGHLLDSFITVLGDFSEVQTILKSHYETVPIVDSDGQVVDSSYRKTSPDHILVQGITELGAVASLSVRKPPATADGVGIRWVISGTLGEIIVTGPGLWHVMDKEAHIQVKIGNKPVQDIDFQSYRVPLANEVAPFGANVASLYDAIAKGDNTRVLSEFPTAPDTYFTVYSVMGIPEGDMGEIVMCLALQNGLDLIGADAAAVIYEVNMVLKGCKTYQRPARGASRRNWWDDSDSTLFSHRLSRQEKAFFEYWRSYPTRTLARSSI</sequence>
<dbReference type="Proteomes" id="UP000764110">
    <property type="component" value="Unassembled WGS sequence"/>
</dbReference>
<dbReference type="SUPFAM" id="SSF51735">
    <property type="entry name" value="NAD(P)-binding Rossmann-fold domains"/>
    <property type="match status" value="1"/>
</dbReference>
<dbReference type="Gene3D" id="3.40.50.720">
    <property type="entry name" value="NAD(P)-binding Rossmann-like Domain"/>
    <property type="match status" value="1"/>
</dbReference>
<dbReference type="Gene3D" id="3.30.360.10">
    <property type="entry name" value="Dihydrodipicolinate Reductase, domain 2"/>
    <property type="match status" value="1"/>
</dbReference>
<dbReference type="InterPro" id="IPR000683">
    <property type="entry name" value="Gfo/Idh/MocA-like_OxRdtase_N"/>
</dbReference>
<name>A0A9P8S443_9HYPO</name>
<dbReference type="AlphaFoldDB" id="A0A9P8S443"/>
<accession>A0A9P8S443</accession>